<protein>
    <submittedName>
        <fullName evidence="3">Prolyl-tRNA synthetase associated domain-containing protein</fullName>
    </submittedName>
</protein>
<dbReference type="Proteomes" id="UP000886886">
    <property type="component" value="Unassembled WGS sequence"/>
</dbReference>
<dbReference type="AlphaFoldDB" id="A0A9D0ZVQ4"/>
<dbReference type="InterPro" id="IPR007214">
    <property type="entry name" value="YbaK/aa-tRNA-synth-assoc-dom"/>
</dbReference>
<evidence type="ECO:0000259" key="2">
    <source>
        <dbReference type="Pfam" id="PF04073"/>
    </source>
</evidence>
<comment type="similarity">
    <text evidence="1">Belongs to the PRORSD1 family.</text>
</comment>
<dbReference type="InterPro" id="IPR040285">
    <property type="entry name" value="ProX/PRXD1"/>
</dbReference>
<sequence length="162" mass="18602">MKKQEVYEYLNRRGIRYEITEHEAIFDMKAAAFIDQPYPEADAKNLFLRDDKKQNYYLLTVKGDKKVNLKEFQKNNCLRHLSFAPETDLMDILGLIPGAVTPLGILNDRERKVHVFLDRALFAAPGLIGVHPNDNTATVWMRTEDLKGLIEEHGNPISITAF</sequence>
<evidence type="ECO:0000313" key="4">
    <source>
        <dbReference type="Proteomes" id="UP000886886"/>
    </source>
</evidence>
<dbReference type="Gene3D" id="3.90.960.10">
    <property type="entry name" value="YbaK/aminoacyl-tRNA synthetase-associated domain"/>
    <property type="match status" value="1"/>
</dbReference>
<feature type="domain" description="YbaK/aminoacyl-tRNA synthetase-associated" evidence="2">
    <location>
        <begin position="22"/>
        <end position="147"/>
    </location>
</feature>
<dbReference type="SUPFAM" id="SSF55826">
    <property type="entry name" value="YbaK/ProRS associated domain"/>
    <property type="match status" value="1"/>
</dbReference>
<evidence type="ECO:0000256" key="1">
    <source>
        <dbReference type="ARBA" id="ARBA00010201"/>
    </source>
</evidence>
<proteinExistence type="inferred from homology"/>
<dbReference type="PANTHER" id="PTHR31423:SF3">
    <property type="entry name" value="PROLYL-TRNA SYNTHETASE ASSOCIATED DOMAIN-CONTAINING PROTEIN 1-RELATED"/>
    <property type="match status" value="1"/>
</dbReference>
<dbReference type="InterPro" id="IPR036754">
    <property type="entry name" value="YbaK/aa-tRNA-synt-asso_dom_sf"/>
</dbReference>
<evidence type="ECO:0000313" key="3">
    <source>
        <dbReference type="EMBL" id="HIQ95700.1"/>
    </source>
</evidence>
<organism evidence="3 4">
    <name type="scientific">Candidatus Limivivens merdigallinarum</name>
    <dbReference type="NCBI Taxonomy" id="2840859"/>
    <lineage>
        <taxon>Bacteria</taxon>
        <taxon>Bacillati</taxon>
        <taxon>Bacillota</taxon>
        <taxon>Clostridia</taxon>
        <taxon>Lachnospirales</taxon>
        <taxon>Lachnospiraceae</taxon>
        <taxon>Lachnospiraceae incertae sedis</taxon>
        <taxon>Candidatus Limivivens</taxon>
    </lineage>
</organism>
<dbReference type="Pfam" id="PF04073">
    <property type="entry name" value="tRNA_edit"/>
    <property type="match status" value="1"/>
</dbReference>
<name>A0A9D0ZVQ4_9FIRM</name>
<dbReference type="EMBL" id="DVFT01000056">
    <property type="protein sequence ID" value="HIQ95700.1"/>
    <property type="molecule type" value="Genomic_DNA"/>
</dbReference>
<gene>
    <name evidence="3" type="ORF">IAB26_03975</name>
</gene>
<dbReference type="CDD" id="cd04335">
    <property type="entry name" value="PrdX_deacylase"/>
    <property type="match status" value="1"/>
</dbReference>
<reference evidence="3" key="1">
    <citation type="submission" date="2020-10" db="EMBL/GenBank/DDBJ databases">
        <authorList>
            <person name="Gilroy R."/>
        </authorList>
    </citation>
    <scope>NUCLEOTIDE SEQUENCE</scope>
    <source>
        <strain evidence="3">ChiSjej3B21-11622</strain>
    </source>
</reference>
<dbReference type="PANTHER" id="PTHR31423">
    <property type="entry name" value="YBAK DOMAIN-CONTAINING PROTEIN"/>
    <property type="match status" value="1"/>
</dbReference>
<comment type="caution">
    <text evidence="3">The sequence shown here is derived from an EMBL/GenBank/DDBJ whole genome shotgun (WGS) entry which is preliminary data.</text>
</comment>
<accession>A0A9D0ZVQ4</accession>
<reference evidence="3" key="2">
    <citation type="journal article" date="2021" name="PeerJ">
        <title>Extensive microbial diversity within the chicken gut microbiome revealed by metagenomics and culture.</title>
        <authorList>
            <person name="Gilroy R."/>
            <person name="Ravi A."/>
            <person name="Getino M."/>
            <person name="Pursley I."/>
            <person name="Horton D.L."/>
            <person name="Alikhan N.F."/>
            <person name="Baker D."/>
            <person name="Gharbi K."/>
            <person name="Hall N."/>
            <person name="Watson M."/>
            <person name="Adriaenssens E.M."/>
            <person name="Foster-Nyarko E."/>
            <person name="Jarju S."/>
            <person name="Secka A."/>
            <person name="Antonio M."/>
            <person name="Oren A."/>
            <person name="Chaudhuri R.R."/>
            <person name="La Ragione R."/>
            <person name="Hildebrand F."/>
            <person name="Pallen M.J."/>
        </authorList>
    </citation>
    <scope>NUCLEOTIDE SEQUENCE</scope>
    <source>
        <strain evidence="3">ChiSjej3B21-11622</strain>
    </source>
</reference>
<dbReference type="GO" id="GO:0002161">
    <property type="term" value="F:aminoacyl-tRNA deacylase activity"/>
    <property type="evidence" value="ECO:0007669"/>
    <property type="project" value="InterPro"/>
</dbReference>